<organism evidence="7 8">
    <name type="scientific">Virgibacillus alimentarius</name>
    <dbReference type="NCBI Taxonomy" id="698769"/>
    <lineage>
        <taxon>Bacteria</taxon>
        <taxon>Bacillati</taxon>
        <taxon>Bacillota</taxon>
        <taxon>Bacilli</taxon>
        <taxon>Bacillales</taxon>
        <taxon>Bacillaceae</taxon>
        <taxon>Virgibacillus</taxon>
    </lineage>
</organism>
<evidence type="ECO:0000313" key="7">
    <source>
        <dbReference type="EMBL" id="MBP2256324.1"/>
    </source>
</evidence>
<gene>
    <name evidence="7" type="ORF">J2Z81_000256</name>
</gene>
<dbReference type="Proteomes" id="UP001519294">
    <property type="component" value="Unassembled WGS sequence"/>
</dbReference>
<feature type="coiled-coil region" evidence="4">
    <location>
        <begin position="606"/>
        <end position="724"/>
    </location>
</feature>
<sequence>MRAITLELTAFGPYLEKQTIHFDELGEESIFLITGPTGAGKTTIFDAICYALYGRASGSDRDQDSLRSHFASVDDPTKVKYRFSLHNQEYEIIRQPRQLKKKERGDGYTDEPAKATLYEMIDGKKELITARIKEVNETIETKLGFDYEQFCKMVLIPQGEFRKLISENSKERESILQKIFHTYFYEKITEELKLESKELKEKINHLDYNIQHEIAKINWEYHSNREEEHSLENNSIHFIIEKLREEIRLTKEKIADEEKQKSTQEQALINAQNQLNEGRIVEEKFKEQEQLKKDKTALSDQLDSIEQMKEQLQSAKRAQEIIPFEEQMRARKKEWIEQQNELQKQQEKITQINLDFENIRKHHEEEESLSDKREKLKEAINNMKQQLDQVNHYLELQDKAIQATNIKEKDKKQMDNAEKKLQETEKKLEGIEQKLGEEQDLTKDYYQEKDVLEKIKDKVKKLTDLFKENQYLNELRNNYQILKKQYIEKQEIVNQLKEAYEKAEDQQKLHYAAYIAQHLEYGSPCPVCGSMEHPNKAEQEHQSIQINIKQLKQKLQDEEQSFLALHQNFSDCKSKGQSQRATVNKLYKELEDTLPSLDQESISHLIKQLQNSIISHEINLKKLTQDLERIQTLKTQKMQYRQRIGDLKQTFDQYVNKYQRANDDAIKLNTQLDVLAKQLPQDINDVKRFKQQIADKENQLDHMVKRWEETKQKYQATYELLQKETTIVDQLVLFEKNKKTNYESQQLQFNDTMKAKGFASAEAYQKSKMPLEKQSVIEEEIQRFEHRMKQINLRLQELLLQTNNMTRPDLHQLSELVDTKQNQLQTINDHLYALKLKLTNDESILKHINRELKHQKELEEEYYMIGELAELAHGNNSLKLSFERYVLASFLDEILLQANIRLNQMTENRYQLMRSGQVAKRGAQSGLDLEVFDHHTGLKRSVKTLSGGEGFKAALSLALGLADVVQSHSGGVQLDTLFIDEGFGTLDEVSLQQAIDCLKSLQDSNRLLGIISHVPYLKNEIHAKLQITPSHKGSKLAFSFGQS</sequence>
<protein>
    <recommendedName>
        <fullName evidence="3">Nuclease SbcCD subunit C</fullName>
    </recommendedName>
</protein>
<dbReference type="InterPro" id="IPR027417">
    <property type="entry name" value="P-loop_NTPase"/>
</dbReference>
<evidence type="ECO:0000256" key="4">
    <source>
        <dbReference type="SAM" id="Coils"/>
    </source>
</evidence>
<feature type="coiled-coil region" evidence="4">
    <location>
        <begin position="240"/>
        <end position="441"/>
    </location>
</feature>
<dbReference type="PANTHER" id="PTHR32114:SF2">
    <property type="entry name" value="ABC TRANSPORTER ABCH.3"/>
    <property type="match status" value="1"/>
</dbReference>
<evidence type="ECO:0000313" key="8">
    <source>
        <dbReference type="Proteomes" id="UP001519294"/>
    </source>
</evidence>
<dbReference type="GO" id="GO:0004527">
    <property type="term" value="F:exonuclease activity"/>
    <property type="evidence" value="ECO:0007669"/>
    <property type="project" value="UniProtKB-KW"/>
</dbReference>
<dbReference type="RefSeq" id="WP_226370568.1">
    <property type="nucleotide sequence ID" value="NZ_JAGIKX010000001.1"/>
</dbReference>
<evidence type="ECO:0000256" key="2">
    <source>
        <dbReference type="ARBA" id="ARBA00011322"/>
    </source>
</evidence>
<dbReference type="SUPFAM" id="SSF52540">
    <property type="entry name" value="P-loop containing nucleoside triphosphate hydrolases"/>
    <property type="match status" value="1"/>
</dbReference>
<name>A0ABS4S5Z9_9BACI</name>
<keyword evidence="8" id="KW-1185">Reference proteome</keyword>
<evidence type="ECO:0000256" key="3">
    <source>
        <dbReference type="ARBA" id="ARBA00013368"/>
    </source>
</evidence>
<dbReference type="Pfam" id="PF13476">
    <property type="entry name" value="AAA_23"/>
    <property type="match status" value="1"/>
</dbReference>
<proteinExistence type="inferred from homology"/>
<keyword evidence="4" id="KW-0175">Coiled coil</keyword>
<feature type="coiled-coil region" evidence="4">
    <location>
        <begin position="472"/>
        <end position="509"/>
    </location>
</feature>
<comment type="similarity">
    <text evidence="1">Belongs to the SMC family. SbcC subfamily.</text>
</comment>
<dbReference type="InterPro" id="IPR000297">
    <property type="entry name" value="PPIase_PpiC"/>
</dbReference>
<evidence type="ECO:0000259" key="5">
    <source>
        <dbReference type="Pfam" id="PF00639"/>
    </source>
</evidence>
<comment type="caution">
    <text evidence="7">The sequence shown here is derived from an EMBL/GenBank/DDBJ whole genome shotgun (WGS) entry which is preliminary data.</text>
</comment>
<feature type="coiled-coil region" evidence="4">
    <location>
        <begin position="541"/>
        <end position="568"/>
    </location>
</feature>
<dbReference type="InterPro" id="IPR038729">
    <property type="entry name" value="Rad50/SbcC_AAA"/>
</dbReference>
<feature type="domain" description="Rad50/SbcC-type AAA" evidence="6">
    <location>
        <begin position="6"/>
        <end position="211"/>
    </location>
</feature>
<reference evidence="7 8" key="1">
    <citation type="submission" date="2021-03" db="EMBL/GenBank/DDBJ databases">
        <title>Genomic Encyclopedia of Type Strains, Phase IV (KMG-IV): sequencing the most valuable type-strain genomes for metagenomic binning, comparative biology and taxonomic classification.</title>
        <authorList>
            <person name="Goeker M."/>
        </authorList>
    </citation>
    <scope>NUCLEOTIDE SEQUENCE [LARGE SCALE GENOMIC DNA]</scope>
    <source>
        <strain evidence="7 8">DSM 25790</strain>
    </source>
</reference>
<accession>A0ABS4S5Z9</accession>
<keyword evidence="7" id="KW-0269">Exonuclease</keyword>
<comment type="subunit">
    <text evidence="2">Heterodimer of SbcC and SbcD.</text>
</comment>
<dbReference type="Pfam" id="PF13558">
    <property type="entry name" value="SbcC_Walker_B"/>
    <property type="match status" value="1"/>
</dbReference>
<dbReference type="Pfam" id="PF00639">
    <property type="entry name" value="Rotamase"/>
    <property type="match status" value="1"/>
</dbReference>
<feature type="domain" description="PpiC" evidence="5">
    <location>
        <begin position="534"/>
        <end position="608"/>
    </location>
</feature>
<dbReference type="Gene3D" id="3.40.50.300">
    <property type="entry name" value="P-loop containing nucleotide triphosphate hydrolases"/>
    <property type="match status" value="2"/>
</dbReference>
<dbReference type="PANTHER" id="PTHR32114">
    <property type="entry name" value="ABC TRANSPORTER ABCH.3"/>
    <property type="match status" value="1"/>
</dbReference>
<evidence type="ECO:0000259" key="6">
    <source>
        <dbReference type="Pfam" id="PF13476"/>
    </source>
</evidence>
<keyword evidence="7" id="KW-0540">Nuclease</keyword>
<evidence type="ECO:0000256" key="1">
    <source>
        <dbReference type="ARBA" id="ARBA00006930"/>
    </source>
</evidence>
<dbReference type="EMBL" id="JAGIKX010000001">
    <property type="protein sequence ID" value="MBP2256324.1"/>
    <property type="molecule type" value="Genomic_DNA"/>
</dbReference>
<keyword evidence="7" id="KW-0378">Hydrolase</keyword>